<dbReference type="AlphaFoldDB" id="A0AAE0DM90"/>
<dbReference type="PROSITE" id="PS00678">
    <property type="entry name" value="WD_REPEATS_1"/>
    <property type="match status" value="2"/>
</dbReference>
<dbReference type="InterPro" id="IPR001680">
    <property type="entry name" value="WD40_rpt"/>
</dbReference>
<dbReference type="PROSITE" id="PS50294">
    <property type="entry name" value="WD_REPEATS_REGION"/>
    <property type="match status" value="1"/>
</dbReference>
<comment type="function">
    <text evidence="3">Component of the ASTRA complex involved in chromatin remodeling.</text>
</comment>
<evidence type="ECO:0000313" key="8">
    <source>
        <dbReference type="EMBL" id="KAK3174585.1"/>
    </source>
</evidence>
<comment type="subunit">
    <text evidence="5">Component of the ASTRA chromatin remodeling machinery complex.</text>
</comment>
<name>A0AAE0DM90_9LECA</name>
<keyword evidence="1 7" id="KW-0853">WD repeat</keyword>
<dbReference type="InterPro" id="IPR019775">
    <property type="entry name" value="WD40_repeat_CS"/>
</dbReference>
<protein>
    <recommendedName>
        <fullName evidence="6">ASTRA-associated protein 1</fullName>
    </recommendedName>
</protein>
<feature type="repeat" description="WD" evidence="7">
    <location>
        <begin position="15"/>
        <end position="48"/>
    </location>
</feature>
<dbReference type="Proteomes" id="UP001276659">
    <property type="component" value="Unassembled WGS sequence"/>
</dbReference>
<dbReference type="EMBL" id="JASNWA010000006">
    <property type="protein sequence ID" value="KAK3174585.1"/>
    <property type="molecule type" value="Genomic_DNA"/>
</dbReference>
<gene>
    <name evidence="8" type="ORF">OEA41_001831</name>
</gene>
<evidence type="ECO:0000256" key="6">
    <source>
        <dbReference type="ARBA" id="ARBA00040563"/>
    </source>
</evidence>
<evidence type="ECO:0000256" key="4">
    <source>
        <dbReference type="ARBA" id="ARBA00037931"/>
    </source>
</evidence>
<proteinExistence type="inferred from homology"/>
<reference evidence="8" key="1">
    <citation type="submission" date="2022-11" db="EMBL/GenBank/DDBJ databases">
        <title>Chromosomal genome sequence assembly and mating type (MAT) locus characterization of the leprose asexual lichenized fungus Lepraria neglecta (Nyl.) Erichsen.</title>
        <authorList>
            <person name="Allen J.L."/>
            <person name="Pfeffer B."/>
        </authorList>
    </citation>
    <scope>NUCLEOTIDE SEQUENCE</scope>
    <source>
        <strain evidence="8">Allen 5258</strain>
    </source>
</reference>
<evidence type="ECO:0000256" key="7">
    <source>
        <dbReference type="PROSITE-ProRule" id="PRU00221"/>
    </source>
</evidence>
<dbReference type="Pfam" id="PF00400">
    <property type="entry name" value="WD40"/>
    <property type="match status" value="3"/>
</dbReference>
<evidence type="ECO:0000313" key="9">
    <source>
        <dbReference type="Proteomes" id="UP001276659"/>
    </source>
</evidence>
<keyword evidence="2" id="KW-0677">Repeat</keyword>
<feature type="repeat" description="WD" evidence="7">
    <location>
        <begin position="404"/>
        <end position="419"/>
    </location>
</feature>
<dbReference type="PANTHER" id="PTHR19854">
    <property type="entry name" value="TRANSDUCIN BETA-LIKE 3"/>
    <property type="match status" value="1"/>
</dbReference>
<organism evidence="8 9">
    <name type="scientific">Lepraria neglecta</name>
    <dbReference type="NCBI Taxonomy" id="209136"/>
    <lineage>
        <taxon>Eukaryota</taxon>
        <taxon>Fungi</taxon>
        <taxon>Dikarya</taxon>
        <taxon>Ascomycota</taxon>
        <taxon>Pezizomycotina</taxon>
        <taxon>Lecanoromycetes</taxon>
        <taxon>OSLEUM clade</taxon>
        <taxon>Lecanoromycetidae</taxon>
        <taxon>Lecanorales</taxon>
        <taxon>Lecanorineae</taxon>
        <taxon>Stereocaulaceae</taxon>
        <taxon>Lepraria</taxon>
    </lineage>
</organism>
<dbReference type="InterPro" id="IPR036322">
    <property type="entry name" value="WD40_repeat_dom_sf"/>
</dbReference>
<evidence type="ECO:0000256" key="3">
    <source>
        <dbReference type="ARBA" id="ARBA00037338"/>
    </source>
</evidence>
<evidence type="ECO:0000256" key="2">
    <source>
        <dbReference type="ARBA" id="ARBA00022737"/>
    </source>
</evidence>
<dbReference type="SMART" id="SM00320">
    <property type="entry name" value="WD40"/>
    <property type="match status" value="5"/>
</dbReference>
<dbReference type="InterPro" id="IPR015943">
    <property type="entry name" value="WD40/YVTN_repeat-like_dom_sf"/>
</dbReference>
<dbReference type="PROSITE" id="PS50082">
    <property type="entry name" value="WD_REPEATS_2"/>
    <property type="match status" value="2"/>
</dbReference>
<comment type="similarity">
    <text evidence="4">Belongs to the WD repeat ASA1 family.</text>
</comment>
<keyword evidence="9" id="KW-1185">Reference proteome</keyword>
<sequence length="419" mass="45873">MSSTCLPPAQPAFILRGHSAQIHALHFTKNNARLLTADADGWIVSWNLAFKRPVVVWKAHGNAVLGVGSWGTDRIITHGRDDRLLVWKLGIEDESTLDKTLPVDAVEASNKLPWLLHMLTVNTLNFCPFAMCRDGMPQVLSTQKVLKDNNMPEPILIAVPNTIDSGGIDIYQLPTQTRAANIGADRDITTGMVMALSILADSTRIQVAAGYESGHTMVFVQNDPAAAFQKLYSAHQHTQPVLSLSIAPSKDTYITTSADANIAKHPFPSGKSIWNTELKTIKVTSTKHSGQQGLSYRSDGKVFATAGWDSHVRVYSGKTMKELAVLKWHKEGSYATAFAAIKPVTTNITSDQLFEGQIGHSAIPYSDQASEEETEALVKMEEQSSALGTVQQRRDEKARNTHWLAAGAKDGKVSLWDIY</sequence>
<evidence type="ECO:0000256" key="1">
    <source>
        <dbReference type="ARBA" id="ARBA00022574"/>
    </source>
</evidence>
<dbReference type="Gene3D" id="2.130.10.10">
    <property type="entry name" value="YVTN repeat-like/Quinoprotein amine dehydrogenase"/>
    <property type="match status" value="2"/>
</dbReference>
<comment type="caution">
    <text evidence="8">The sequence shown here is derived from an EMBL/GenBank/DDBJ whole genome shotgun (WGS) entry which is preliminary data.</text>
</comment>
<evidence type="ECO:0000256" key="5">
    <source>
        <dbReference type="ARBA" id="ARBA00038749"/>
    </source>
</evidence>
<accession>A0AAE0DM90</accession>
<dbReference type="SUPFAM" id="SSF50978">
    <property type="entry name" value="WD40 repeat-like"/>
    <property type="match status" value="1"/>
</dbReference>
<dbReference type="PANTHER" id="PTHR19854:SF1">
    <property type="entry name" value="GUANINE NUCLEOTIDE-BINDING PROTEIN SUBUNIT BETA-LIKE PROTEIN 1"/>
    <property type="match status" value="1"/>
</dbReference>